<dbReference type="InterPro" id="IPR050109">
    <property type="entry name" value="HTH-type_TetR-like_transc_reg"/>
</dbReference>
<feature type="domain" description="HTH tetR-type" evidence="2">
    <location>
        <begin position="9"/>
        <end position="56"/>
    </location>
</feature>
<evidence type="ECO:0000256" key="1">
    <source>
        <dbReference type="ARBA" id="ARBA00023125"/>
    </source>
</evidence>
<dbReference type="Pfam" id="PF00440">
    <property type="entry name" value="TetR_N"/>
    <property type="match status" value="1"/>
</dbReference>
<comment type="caution">
    <text evidence="3">The sequence shown here is derived from an EMBL/GenBank/DDBJ whole genome shotgun (WGS) entry which is preliminary data.</text>
</comment>
<dbReference type="InterPro" id="IPR009057">
    <property type="entry name" value="Homeodomain-like_sf"/>
</dbReference>
<keyword evidence="4" id="KW-1185">Reference proteome</keyword>
<accession>A0ABV6U3Y7</accession>
<name>A0ABV6U3Y7_9ACTN</name>
<evidence type="ECO:0000313" key="4">
    <source>
        <dbReference type="Proteomes" id="UP001589870"/>
    </source>
</evidence>
<dbReference type="InterPro" id="IPR001647">
    <property type="entry name" value="HTH_TetR"/>
</dbReference>
<dbReference type="SUPFAM" id="SSF46689">
    <property type="entry name" value="Homeodomain-like"/>
    <property type="match status" value="1"/>
</dbReference>
<gene>
    <name evidence="3" type="ORF">ACFHYQ_12775</name>
</gene>
<sequence length="203" mass="22498">MSDEARRKILLAAERLFAERGVEHVSLRQIGEQAGQKNNSAVQYHFGDKSGLIQALYDLRLLPLNAERHRMLAELDHPSMADLAGAYVLPLARSVIASNGRSCYARFLDRYLGRGRDFEPFDDRHGSGSREVMRQMSALMSGLSPEVREERLRMLQVLTIRTLADLEHRLETGQADPDAAELTVATLVEAVGVLLGAPTAVAF</sequence>
<organism evidence="3 4">
    <name type="scientific">Sphaerimonospora cavernae</name>
    <dbReference type="NCBI Taxonomy" id="1740611"/>
    <lineage>
        <taxon>Bacteria</taxon>
        <taxon>Bacillati</taxon>
        <taxon>Actinomycetota</taxon>
        <taxon>Actinomycetes</taxon>
        <taxon>Streptosporangiales</taxon>
        <taxon>Streptosporangiaceae</taxon>
        <taxon>Sphaerimonospora</taxon>
    </lineage>
</organism>
<evidence type="ECO:0000313" key="3">
    <source>
        <dbReference type="EMBL" id="MFC0863169.1"/>
    </source>
</evidence>
<dbReference type="Gene3D" id="1.10.357.10">
    <property type="entry name" value="Tetracycline Repressor, domain 2"/>
    <property type="match status" value="1"/>
</dbReference>
<reference evidence="3 4" key="1">
    <citation type="submission" date="2024-09" db="EMBL/GenBank/DDBJ databases">
        <authorList>
            <person name="Sun Q."/>
            <person name="Mori K."/>
        </authorList>
    </citation>
    <scope>NUCLEOTIDE SEQUENCE [LARGE SCALE GENOMIC DNA]</scope>
    <source>
        <strain evidence="3 4">TBRC 1851</strain>
    </source>
</reference>
<dbReference type="PANTHER" id="PTHR30055:SF223">
    <property type="entry name" value="HTH-TYPE TRANSCRIPTIONAL REGULATOR UIDR"/>
    <property type="match status" value="1"/>
</dbReference>
<keyword evidence="1" id="KW-0238">DNA-binding</keyword>
<dbReference type="RefSeq" id="WP_394301335.1">
    <property type="nucleotide sequence ID" value="NZ_JBHMQT010000024.1"/>
</dbReference>
<dbReference type="EMBL" id="JBHMQT010000024">
    <property type="protein sequence ID" value="MFC0863169.1"/>
    <property type="molecule type" value="Genomic_DNA"/>
</dbReference>
<dbReference type="PANTHER" id="PTHR30055">
    <property type="entry name" value="HTH-TYPE TRANSCRIPTIONAL REGULATOR RUTR"/>
    <property type="match status" value="1"/>
</dbReference>
<dbReference type="Proteomes" id="UP001589870">
    <property type="component" value="Unassembled WGS sequence"/>
</dbReference>
<proteinExistence type="predicted"/>
<protein>
    <submittedName>
        <fullName evidence="3">TetR/AcrR family transcriptional regulator</fullName>
    </submittedName>
</protein>
<evidence type="ECO:0000259" key="2">
    <source>
        <dbReference type="Pfam" id="PF00440"/>
    </source>
</evidence>